<dbReference type="PANTHER" id="PTHR31087">
    <property type="match status" value="1"/>
</dbReference>
<proteinExistence type="inferred from homology"/>
<comment type="caution">
    <text evidence="2">The sequence shown here is derived from an EMBL/GenBank/DDBJ whole genome shotgun (WGS) entry which is preliminary data.</text>
</comment>
<evidence type="ECO:0008006" key="4">
    <source>
        <dbReference type="Google" id="ProtNLM"/>
    </source>
</evidence>
<dbReference type="Gene3D" id="2.40.160.200">
    <property type="entry name" value="LURP1-related"/>
    <property type="match status" value="1"/>
</dbReference>
<dbReference type="AlphaFoldDB" id="A0AAV0S3R7"/>
<comment type="similarity">
    <text evidence="1">Belongs to the LOR family.</text>
</comment>
<sequence>MAGSRLNAAPVAIVSKQYCSPEQVVLTVRQRPQTVTGGGFVVTEDPTQKVVFRVEGCGVLGSQGELMVRDGDGAALLLVRRKEGVVQALSINRKWKGYSFDYEGVKKVVFKLKEPNSCWARNSAIRISTEPRRSGGAGDWDFEVQGRFPDKCCTVVDHLGRIVAQVILNYGVEKGMRSMDVYYVVVKPGVDQAFVFGVIAVLDNIYGESTAC</sequence>
<organism evidence="2 3">
    <name type="scientific">Linum tenue</name>
    <dbReference type="NCBI Taxonomy" id="586396"/>
    <lineage>
        <taxon>Eukaryota</taxon>
        <taxon>Viridiplantae</taxon>
        <taxon>Streptophyta</taxon>
        <taxon>Embryophyta</taxon>
        <taxon>Tracheophyta</taxon>
        <taxon>Spermatophyta</taxon>
        <taxon>Magnoliopsida</taxon>
        <taxon>eudicotyledons</taxon>
        <taxon>Gunneridae</taxon>
        <taxon>Pentapetalae</taxon>
        <taxon>rosids</taxon>
        <taxon>fabids</taxon>
        <taxon>Malpighiales</taxon>
        <taxon>Linaceae</taxon>
        <taxon>Linum</taxon>
    </lineage>
</organism>
<dbReference type="InterPro" id="IPR025659">
    <property type="entry name" value="Tubby-like_C"/>
</dbReference>
<protein>
    <recommendedName>
        <fullName evidence="4">Protein LURP-one-related 6</fullName>
    </recommendedName>
</protein>
<evidence type="ECO:0000313" key="3">
    <source>
        <dbReference type="Proteomes" id="UP001154282"/>
    </source>
</evidence>
<dbReference type="SUPFAM" id="SSF54518">
    <property type="entry name" value="Tubby C-terminal domain-like"/>
    <property type="match status" value="1"/>
</dbReference>
<dbReference type="InterPro" id="IPR007612">
    <property type="entry name" value="LOR"/>
</dbReference>
<evidence type="ECO:0000313" key="2">
    <source>
        <dbReference type="EMBL" id="CAI0627829.1"/>
    </source>
</evidence>
<dbReference type="Proteomes" id="UP001154282">
    <property type="component" value="Unassembled WGS sequence"/>
</dbReference>
<keyword evidence="3" id="KW-1185">Reference proteome</keyword>
<dbReference type="InterPro" id="IPR038595">
    <property type="entry name" value="LOR_sf"/>
</dbReference>
<name>A0AAV0S3R7_9ROSI</name>
<dbReference type="PANTHER" id="PTHR31087:SF3">
    <property type="entry name" value="PROTEIN LURP-ONE-RELATED 6"/>
    <property type="match status" value="1"/>
</dbReference>
<dbReference type="Pfam" id="PF04525">
    <property type="entry name" value="LOR"/>
    <property type="match status" value="1"/>
</dbReference>
<gene>
    <name evidence="2" type="ORF">LITE_LOCUS51415</name>
</gene>
<dbReference type="EMBL" id="CAMGYJ010000011">
    <property type="protein sequence ID" value="CAI0627829.1"/>
    <property type="molecule type" value="Genomic_DNA"/>
</dbReference>
<reference evidence="2" key="1">
    <citation type="submission" date="2022-08" db="EMBL/GenBank/DDBJ databases">
        <authorList>
            <person name="Gutierrez-Valencia J."/>
        </authorList>
    </citation>
    <scope>NUCLEOTIDE SEQUENCE</scope>
</reference>
<accession>A0AAV0S3R7</accession>
<evidence type="ECO:0000256" key="1">
    <source>
        <dbReference type="ARBA" id="ARBA00005437"/>
    </source>
</evidence>